<reference evidence="1 2" key="1">
    <citation type="submission" date="2018-07" db="EMBL/GenBank/DDBJ databases">
        <title>Chitinophaga K2CV101002-2 sp. nov., isolated from a monsoon evergreen broad-leaved forest soil.</title>
        <authorList>
            <person name="Lv Y."/>
        </authorList>
    </citation>
    <scope>NUCLEOTIDE SEQUENCE [LARGE SCALE GENOMIC DNA]</scope>
    <source>
        <strain evidence="1 2">GDMCC 1.1288</strain>
    </source>
</reference>
<dbReference type="AlphaFoldDB" id="A0A3E1Y1Z1"/>
<dbReference type="OrthoDB" id="10002336at2"/>
<name>A0A3E1Y1Z1_9BACT</name>
<gene>
    <name evidence="1" type="ORF">DVR12_26920</name>
</gene>
<organism evidence="1 2">
    <name type="scientific">Chitinophaga silvatica</name>
    <dbReference type="NCBI Taxonomy" id="2282649"/>
    <lineage>
        <taxon>Bacteria</taxon>
        <taxon>Pseudomonadati</taxon>
        <taxon>Bacteroidota</taxon>
        <taxon>Chitinophagia</taxon>
        <taxon>Chitinophagales</taxon>
        <taxon>Chitinophagaceae</taxon>
        <taxon>Chitinophaga</taxon>
    </lineage>
</organism>
<proteinExistence type="predicted"/>
<evidence type="ECO:0000313" key="1">
    <source>
        <dbReference type="EMBL" id="RFS18681.1"/>
    </source>
</evidence>
<dbReference type="RefSeq" id="WP_116978918.1">
    <property type="nucleotide sequence ID" value="NZ_QPMM01000020.1"/>
</dbReference>
<protein>
    <submittedName>
        <fullName evidence="1">Uncharacterized protein</fullName>
    </submittedName>
</protein>
<dbReference type="EMBL" id="QPMM01000020">
    <property type="protein sequence ID" value="RFS18681.1"/>
    <property type="molecule type" value="Genomic_DNA"/>
</dbReference>
<accession>A0A3E1Y1Z1</accession>
<dbReference type="Proteomes" id="UP000260644">
    <property type="component" value="Unassembled WGS sequence"/>
</dbReference>
<comment type="caution">
    <text evidence="1">The sequence shown here is derived from an EMBL/GenBank/DDBJ whole genome shotgun (WGS) entry which is preliminary data.</text>
</comment>
<sequence length="142" mass="16434">MRNIYRLVVSTYGEAESIKVNGKLAFINCPFKRSLKIYSYPKWKFRKGKFAKVLNKYNITCIGWLEYSLPNILFNLLLRNLEKADCICFGFAGLDYSTIEKAKRLLLQLEPSINDKLILILVEEKSIDEKGLLAGFPIYENI</sequence>
<keyword evidence="2" id="KW-1185">Reference proteome</keyword>
<evidence type="ECO:0000313" key="2">
    <source>
        <dbReference type="Proteomes" id="UP000260644"/>
    </source>
</evidence>